<name>A0AA35K108_9SAUR</name>
<keyword evidence="2" id="KW-1185">Reference proteome</keyword>
<organism evidence="1 2">
    <name type="scientific">Podarcis lilfordi</name>
    <name type="common">Lilford's wall lizard</name>
    <dbReference type="NCBI Taxonomy" id="74358"/>
    <lineage>
        <taxon>Eukaryota</taxon>
        <taxon>Metazoa</taxon>
        <taxon>Chordata</taxon>
        <taxon>Craniata</taxon>
        <taxon>Vertebrata</taxon>
        <taxon>Euteleostomi</taxon>
        <taxon>Lepidosauria</taxon>
        <taxon>Squamata</taxon>
        <taxon>Bifurcata</taxon>
        <taxon>Unidentata</taxon>
        <taxon>Episquamata</taxon>
        <taxon>Laterata</taxon>
        <taxon>Lacertibaenia</taxon>
        <taxon>Lacertidae</taxon>
        <taxon>Podarcis</taxon>
    </lineage>
</organism>
<evidence type="ECO:0000313" key="1">
    <source>
        <dbReference type="EMBL" id="CAI5769791.1"/>
    </source>
</evidence>
<gene>
    <name evidence="1" type="ORF">PODLI_1B019482</name>
</gene>
<dbReference type="Proteomes" id="UP001178461">
    <property type="component" value="Chromosome 3"/>
</dbReference>
<reference evidence="1" key="1">
    <citation type="submission" date="2022-12" db="EMBL/GenBank/DDBJ databases">
        <authorList>
            <person name="Alioto T."/>
            <person name="Alioto T."/>
            <person name="Gomez Garrido J."/>
        </authorList>
    </citation>
    <scope>NUCLEOTIDE SEQUENCE</scope>
</reference>
<proteinExistence type="predicted"/>
<dbReference type="EMBL" id="OX395128">
    <property type="protein sequence ID" value="CAI5769791.1"/>
    <property type="molecule type" value="Genomic_DNA"/>
</dbReference>
<accession>A0AA35K108</accession>
<protein>
    <submittedName>
        <fullName evidence="1">Uncharacterized protein</fullName>
    </submittedName>
</protein>
<sequence>MRDGWAWLASFCSEESYIKHGEDASSLFRLDLEEAAMELRFVLLLWGHKMSSVIMKTPTYVEKYSMENSGFS</sequence>
<evidence type="ECO:0000313" key="2">
    <source>
        <dbReference type="Proteomes" id="UP001178461"/>
    </source>
</evidence>
<dbReference type="AlphaFoldDB" id="A0AA35K108"/>